<proteinExistence type="predicted"/>
<dbReference type="InterPro" id="IPR018392">
    <property type="entry name" value="LysM"/>
</dbReference>
<keyword evidence="8" id="KW-1185">Reference proteome</keyword>
<dbReference type="InterPro" id="IPR036779">
    <property type="entry name" value="LysM_dom_sf"/>
</dbReference>
<dbReference type="PATRIC" id="fig|742725.3.peg.1183"/>
<dbReference type="PROSITE" id="PS51782">
    <property type="entry name" value="LYSM"/>
    <property type="match status" value="2"/>
</dbReference>
<feature type="signal peptide" evidence="5">
    <location>
        <begin position="1"/>
        <end position="32"/>
    </location>
</feature>
<dbReference type="Gene3D" id="3.10.350.10">
    <property type="entry name" value="LysM domain"/>
    <property type="match status" value="2"/>
</dbReference>
<dbReference type="Pfam" id="PF01476">
    <property type="entry name" value="LysM"/>
    <property type="match status" value="2"/>
</dbReference>
<dbReference type="InterPro" id="IPR002901">
    <property type="entry name" value="MGlyc_endo_b_GlcNAc-like_dom"/>
</dbReference>
<accession>G5H859</accession>
<name>G5H859_9BACT</name>
<keyword evidence="2" id="KW-0081">Bacteriolytic enzyme</keyword>
<dbReference type="Pfam" id="PF01832">
    <property type="entry name" value="Glucosaminidase"/>
    <property type="match status" value="1"/>
</dbReference>
<dbReference type="PANTHER" id="PTHR33308">
    <property type="entry name" value="PEPTIDOGLYCAN HYDROLASE FLGJ"/>
    <property type="match status" value="1"/>
</dbReference>
<dbReference type="SMART" id="SM00257">
    <property type="entry name" value="LysM"/>
    <property type="match status" value="2"/>
</dbReference>
<dbReference type="AlphaFoldDB" id="G5H859"/>
<dbReference type="EMBL" id="ADLD01000011">
    <property type="protein sequence ID" value="EHB92254.1"/>
    <property type="molecule type" value="Genomic_DNA"/>
</dbReference>
<evidence type="ECO:0000256" key="4">
    <source>
        <dbReference type="ARBA" id="ARBA00032108"/>
    </source>
</evidence>
<evidence type="ECO:0000259" key="6">
    <source>
        <dbReference type="PROSITE" id="PS51782"/>
    </source>
</evidence>
<dbReference type="HOGENOM" id="CLU_013771_1_1_10"/>
<feature type="domain" description="LysM" evidence="6">
    <location>
        <begin position="237"/>
        <end position="281"/>
    </location>
</feature>
<protein>
    <recommendedName>
        <fullName evidence="4">Peptidoglycan hydrolase</fullName>
    </recommendedName>
</protein>
<dbReference type="SMART" id="SM00047">
    <property type="entry name" value="LYZ2"/>
    <property type="match status" value="1"/>
</dbReference>
<dbReference type="eggNOG" id="COG1388">
    <property type="taxonomic scope" value="Bacteria"/>
</dbReference>
<organism evidence="7 8">
    <name type="scientific">Alistipes indistinctus YIT 12060</name>
    <dbReference type="NCBI Taxonomy" id="742725"/>
    <lineage>
        <taxon>Bacteria</taxon>
        <taxon>Pseudomonadati</taxon>
        <taxon>Bacteroidota</taxon>
        <taxon>Bacteroidia</taxon>
        <taxon>Bacteroidales</taxon>
        <taxon>Rikenellaceae</taxon>
        <taxon>Alistipes</taxon>
    </lineage>
</organism>
<dbReference type="Proteomes" id="UP000006008">
    <property type="component" value="Unassembled WGS sequence"/>
</dbReference>
<evidence type="ECO:0000256" key="2">
    <source>
        <dbReference type="ARBA" id="ARBA00022638"/>
    </source>
</evidence>
<feature type="domain" description="LysM" evidence="6">
    <location>
        <begin position="293"/>
        <end position="337"/>
    </location>
</feature>
<keyword evidence="5" id="KW-0732">Signal</keyword>
<dbReference type="GO" id="GO:0004040">
    <property type="term" value="F:amidase activity"/>
    <property type="evidence" value="ECO:0007669"/>
    <property type="project" value="InterPro"/>
</dbReference>
<evidence type="ECO:0000313" key="7">
    <source>
        <dbReference type="EMBL" id="EHB92254.1"/>
    </source>
</evidence>
<dbReference type="eggNOG" id="COG1705">
    <property type="taxonomic scope" value="Bacteria"/>
</dbReference>
<keyword evidence="1" id="KW-0929">Antimicrobial</keyword>
<comment type="caution">
    <text evidence="7">The sequence shown here is derived from an EMBL/GenBank/DDBJ whole genome shotgun (WGS) entry which is preliminary data.</text>
</comment>
<dbReference type="STRING" id="742725.HMPREF9450_01119"/>
<evidence type="ECO:0000256" key="1">
    <source>
        <dbReference type="ARBA" id="ARBA00022529"/>
    </source>
</evidence>
<dbReference type="InterPro" id="IPR051056">
    <property type="entry name" value="Glycosyl_Hydrolase_73"/>
</dbReference>
<dbReference type="Gene3D" id="1.10.530.10">
    <property type="match status" value="1"/>
</dbReference>
<evidence type="ECO:0000256" key="3">
    <source>
        <dbReference type="ARBA" id="ARBA00022801"/>
    </source>
</evidence>
<gene>
    <name evidence="7" type="ORF">HMPREF9450_01119</name>
</gene>
<dbReference type="GO" id="GO:0042742">
    <property type="term" value="P:defense response to bacterium"/>
    <property type="evidence" value="ECO:0007669"/>
    <property type="project" value="UniProtKB-KW"/>
</dbReference>
<keyword evidence="3" id="KW-0378">Hydrolase</keyword>
<feature type="chain" id="PRO_5003477920" description="Peptidoglycan hydrolase" evidence="5">
    <location>
        <begin position="33"/>
        <end position="338"/>
    </location>
</feature>
<sequence length="338" mass="37588">MPAKPHKGTRMKPNSIALLTLGVSLLALSANGQDRLTREEYIQKYKSLAVEEMEVYGIPASITMAQALLESDNGNGRLAREGNNHFGIKCKSTWTGATISHDDDAKGECFRKYPSVEASFNDHSEFLDKSARYQDLFKLDPMDYKGWAYGLKQAGYATNPAYAELLIKIIEDNQLYHLDRGEEIAPPIMGTPATEEPQQLVAETEQKPKEVVDVDNYSVAVTGQGGQHTVYHNNGSEFTTARPGDTYATIASEFGLTVKKLLKYNDETTVPALRPGEMVYLRPKGKRSENGKLIHVAKEGETLHSISQTYGIRLKNLCNMNRRTPDSEVKAGQQIRLM</sequence>
<evidence type="ECO:0000313" key="8">
    <source>
        <dbReference type="Proteomes" id="UP000006008"/>
    </source>
</evidence>
<reference evidence="7 8" key="1">
    <citation type="submission" date="2011-08" db="EMBL/GenBank/DDBJ databases">
        <title>The Genome Sequence of Alistipes indistinctus YIT 12060.</title>
        <authorList>
            <consortium name="The Broad Institute Genome Sequencing Platform"/>
            <person name="Earl A."/>
            <person name="Ward D."/>
            <person name="Feldgarden M."/>
            <person name="Gevers D."/>
            <person name="Morotomi M."/>
            <person name="Young S.K."/>
            <person name="Zeng Q."/>
            <person name="Gargeya S."/>
            <person name="Fitzgerald M."/>
            <person name="Haas B."/>
            <person name="Abouelleil A."/>
            <person name="Alvarado L."/>
            <person name="Arachchi H.M."/>
            <person name="Berlin A."/>
            <person name="Brown A."/>
            <person name="Chapman S.B."/>
            <person name="Chen Z."/>
            <person name="Dunbar C."/>
            <person name="Freedman E."/>
            <person name="Gearin G."/>
            <person name="Gellesch M."/>
            <person name="Goldberg J."/>
            <person name="Griggs A."/>
            <person name="Gujja S."/>
            <person name="Heiman D."/>
            <person name="Howarth C."/>
            <person name="Larson L."/>
            <person name="Lui A."/>
            <person name="MacDonald P.J.P."/>
            <person name="Montmayeur A."/>
            <person name="Murphy C."/>
            <person name="Neiman D."/>
            <person name="Pearson M."/>
            <person name="Priest M."/>
            <person name="Roberts A."/>
            <person name="Saif S."/>
            <person name="Shea T."/>
            <person name="Shenoy N."/>
            <person name="Sisk P."/>
            <person name="Stolte C."/>
            <person name="Sykes S."/>
            <person name="Wortman J."/>
            <person name="Nusbaum C."/>
            <person name="Birren B."/>
        </authorList>
    </citation>
    <scope>NUCLEOTIDE SEQUENCE [LARGE SCALE GENOMIC DNA]</scope>
    <source>
        <strain evidence="7 8">YIT 12060</strain>
    </source>
</reference>
<dbReference type="CDD" id="cd00118">
    <property type="entry name" value="LysM"/>
    <property type="match status" value="2"/>
</dbReference>
<dbReference type="GO" id="GO:0031640">
    <property type="term" value="P:killing of cells of another organism"/>
    <property type="evidence" value="ECO:0007669"/>
    <property type="project" value="UniProtKB-KW"/>
</dbReference>
<dbReference type="OrthoDB" id="977752at2"/>
<dbReference type="PANTHER" id="PTHR33308:SF9">
    <property type="entry name" value="PEPTIDOGLYCAN HYDROLASE FLGJ"/>
    <property type="match status" value="1"/>
</dbReference>
<dbReference type="SUPFAM" id="SSF54106">
    <property type="entry name" value="LysM domain"/>
    <property type="match status" value="2"/>
</dbReference>
<evidence type="ECO:0000256" key="5">
    <source>
        <dbReference type="SAM" id="SignalP"/>
    </source>
</evidence>